<dbReference type="OrthoDB" id="871494at2"/>
<comment type="caution">
    <text evidence="2">The sequence shown here is derived from an EMBL/GenBank/DDBJ whole genome shotgun (WGS) entry which is preliminary data.</text>
</comment>
<sequence>MRTFLRLPLAGLLLLIIYLNYQLYYNPPLALVRDRPVNQDVVAQLQFLRGRMHQGAGAQMQELYPEGFVYLNTLYALTWTELLPQLPPASALHTEALTEVKWALQEIQSPAAQTIFEHDLPLPFGAFYQGWSAYALGRYLHALPPSQRDTASLRLFNRQCTGIATALAGSPSPWLESYAGAAWPADGVMCVAALAWHDRLQPPRYQGVIQQWLRAVDSRLDANRLIPHEVKAGSGMVLTPARGSSQSQLLNFLVEIDSPYARQHFQRYRALFLTTRLGLPGVLESARGVAATEDIDSGPVIWGVGGAASIVGRRTMQRYGDTTTAVGLRNSIEAFGLPWHSGTGKSYLLGQLPIADAFIAWSNSLAPHKQLVAATGWRTAFQVASALIIACITVLWRLTKRP</sequence>
<evidence type="ECO:0008006" key="4">
    <source>
        <dbReference type="Google" id="ProtNLM"/>
    </source>
</evidence>
<evidence type="ECO:0000313" key="2">
    <source>
        <dbReference type="EMBL" id="RSK51439.1"/>
    </source>
</evidence>
<keyword evidence="1" id="KW-0812">Transmembrane</keyword>
<name>A0A428KXK0_9BACT</name>
<dbReference type="RefSeq" id="WP_125418107.1">
    <property type="nucleotide sequence ID" value="NZ_RWIT01000001.1"/>
</dbReference>
<feature type="transmembrane region" description="Helical" evidence="1">
    <location>
        <begin position="379"/>
        <end position="398"/>
    </location>
</feature>
<proteinExistence type="predicted"/>
<gene>
    <name evidence="2" type="ORF">EI291_03780</name>
</gene>
<feature type="transmembrane region" description="Helical" evidence="1">
    <location>
        <begin position="7"/>
        <end position="25"/>
    </location>
</feature>
<organism evidence="2 3">
    <name type="scientific">Hymenobacter rigui</name>
    <dbReference type="NCBI Taxonomy" id="334424"/>
    <lineage>
        <taxon>Bacteria</taxon>
        <taxon>Pseudomonadati</taxon>
        <taxon>Bacteroidota</taxon>
        <taxon>Cytophagia</taxon>
        <taxon>Cytophagales</taxon>
        <taxon>Hymenobacteraceae</taxon>
        <taxon>Hymenobacter</taxon>
    </lineage>
</organism>
<evidence type="ECO:0000256" key="1">
    <source>
        <dbReference type="SAM" id="Phobius"/>
    </source>
</evidence>
<keyword evidence="1" id="KW-1133">Transmembrane helix</keyword>
<protein>
    <recommendedName>
        <fullName evidence="4">DUF2264 domain-containing protein</fullName>
    </recommendedName>
</protein>
<dbReference type="AlphaFoldDB" id="A0A428KXK0"/>
<evidence type="ECO:0000313" key="3">
    <source>
        <dbReference type="Proteomes" id="UP000273500"/>
    </source>
</evidence>
<accession>A0A428KXK0</accession>
<dbReference type="Proteomes" id="UP000273500">
    <property type="component" value="Unassembled WGS sequence"/>
</dbReference>
<reference evidence="2 3" key="1">
    <citation type="submission" date="2018-12" db="EMBL/GenBank/DDBJ databases">
        <authorList>
            <person name="Feng G."/>
            <person name="Zhu H."/>
        </authorList>
    </citation>
    <scope>NUCLEOTIDE SEQUENCE [LARGE SCALE GENOMIC DNA]</scope>
    <source>
        <strain evidence="2 3">KCTC 12533</strain>
    </source>
</reference>
<keyword evidence="3" id="KW-1185">Reference proteome</keyword>
<dbReference type="EMBL" id="RWIT01000001">
    <property type="protein sequence ID" value="RSK51439.1"/>
    <property type="molecule type" value="Genomic_DNA"/>
</dbReference>
<keyword evidence="1" id="KW-0472">Membrane</keyword>